<dbReference type="GO" id="GO:0016787">
    <property type="term" value="F:hydrolase activity"/>
    <property type="evidence" value="ECO:0007669"/>
    <property type="project" value="UniProtKB-KW"/>
</dbReference>
<dbReference type="Gene3D" id="3.40.50.1110">
    <property type="entry name" value="SGNH hydrolase"/>
    <property type="match status" value="1"/>
</dbReference>
<dbReference type="EMBL" id="JAPDIA010000002">
    <property type="protein sequence ID" value="MDG0808855.1"/>
    <property type="molecule type" value="Genomic_DNA"/>
</dbReference>
<accession>A0A9X4QRR9</accession>
<dbReference type="InterPro" id="IPR036514">
    <property type="entry name" value="SGNH_hydro_sf"/>
</dbReference>
<name>A0A9X4QRR9_9BACL</name>
<protein>
    <submittedName>
        <fullName evidence="1">SGNH/GDSL hydrolase family protein</fullName>
    </submittedName>
</protein>
<sequence>MYLVEAGMLKALDAPGAGKGGGFATVLIDTYAPVAEERAYAIDFGMKQTGEVVFRLAAERGNNGPRAHAPSAMSAKAEDDRAILRGIIPDLNRIRNFAMGGHTVGQWLGDGTASFNDGPYGHVDELLRYVAFTPALAVIQAPVVNEYLRQTPISDFEAALETLTLRLSRHLNPEGDRRTDVLMFTTLGDRGIAFEGAPSLAISYEDYYEAVRRFCARRSFGLIEFHRFFEDAVRGGLVDVELLFDDAIHPGPFANEMIAQGLIAAFDLVW</sequence>
<reference evidence="1" key="1">
    <citation type="submission" date="2022-10" db="EMBL/GenBank/DDBJ databases">
        <title>Comparative genomic analysis of Cohnella hashimotonis sp. nov., isolated from the International Space Station.</title>
        <authorList>
            <person name="Simpson A."/>
            <person name="Venkateswaran K."/>
        </authorList>
    </citation>
    <scope>NUCLEOTIDE SEQUENCE</scope>
    <source>
        <strain evidence="1">DSM 28161</strain>
    </source>
</reference>
<proteinExistence type="predicted"/>
<evidence type="ECO:0000313" key="2">
    <source>
        <dbReference type="Proteomes" id="UP001153404"/>
    </source>
</evidence>
<dbReference type="SUPFAM" id="SSF52266">
    <property type="entry name" value="SGNH hydrolase"/>
    <property type="match status" value="1"/>
</dbReference>
<dbReference type="AlphaFoldDB" id="A0A9X4QRR9"/>
<dbReference type="RefSeq" id="WP_277529721.1">
    <property type="nucleotide sequence ID" value="NZ_JAPDIA010000002.1"/>
</dbReference>
<dbReference type="Proteomes" id="UP001153404">
    <property type="component" value="Unassembled WGS sequence"/>
</dbReference>
<keyword evidence="1" id="KW-0378">Hydrolase</keyword>
<evidence type="ECO:0000313" key="1">
    <source>
        <dbReference type="EMBL" id="MDG0808855.1"/>
    </source>
</evidence>
<organism evidence="1 2">
    <name type="scientific">Cohnella rhizosphaerae</name>
    <dbReference type="NCBI Taxonomy" id="1457232"/>
    <lineage>
        <taxon>Bacteria</taxon>
        <taxon>Bacillati</taxon>
        <taxon>Bacillota</taxon>
        <taxon>Bacilli</taxon>
        <taxon>Bacillales</taxon>
        <taxon>Paenibacillaceae</taxon>
        <taxon>Cohnella</taxon>
    </lineage>
</organism>
<keyword evidence="2" id="KW-1185">Reference proteome</keyword>
<gene>
    <name evidence="1" type="ORF">OMP40_05215</name>
</gene>
<comment type="caution">
    <text evidence="1">The sequence shown here is derived from an EMBL/GenBank/DDBJ whole genome shotgun (WGS) entry which is preliminary data.</text>
</comment>